<dbReference type="InterPro" id="IPR011990">
    <property type="entry name" value="TPR-like_helical_dom_sf"/>
</dbReference>
<evidence type="ECO:0000256" key="2">
    <source>
        <dbReference type="ARBA" id="ARBA00022803"/>
    </source>
</evidence>
<dbReference type="InterPro" id="IPR019734">
    <property type="entry name" value="TPR_rpt"/>
</dbReference>
<organism evidence="5 6">
    <name type="scientific">Vineibacter terrae</name>
    <dbReference type="NCBI Taxonomy" id="2586908"/>
    <lineage>
        <taxon>Bacteria</taxon>
        <taxon>Pseudomonadati</taxon>
        <taxon>Pseudomonadota</taxon>
        <taxon>Alphaproteobacteria</taxon>
        <taxon>Hyphomicrobiales</taxon>
        <taxon>Vineibacter</taxon>
    </lineage>
</organism>
<keyword evidence="6" id="KW-1185">Reference proteome</keyword>
<evidence type="ECO:0000256" key="4">
    <source>
        <dbReference type="SAM" id="SignalP"/>
    </source>
</evidence>
<comment type="caution">
    <text evidence="5">The sequence shown here is derived from an EMBL/GenBank/DDBJ whole genome shotgun (WGS) entry which is preliminary data.</text>
</comment>
<dbReference type="PANTHER" id="PTHR44943">
    <property type="entry name" value="CELLULOSE SYNTHASE OPERON PROTEIN C"/>
    <property type="match status" value="1"/>
</dbReference>
<dbReference type="OrthoDB" id="5507417at2"/>
<dbReference type="AlphaFoldDB" id="A0A5C8PDK3"/>
<proteinExistence type="predicted"/>
<protein>
    <submittedName>
        <fullName evidence="5">Tetratricopeptide repeat protein</fullName>
    </submittedName>
</protein>
<name>A0A5C8PDK3_9HYPH</name>
<evidence type="ECO:0000256" key="1">
    <source>
        <dbReference type="ARBA" id="ARBA00022737"/>
    </source>
</evidence>
<dbReference type="Pfam" id="PF12895">
    <property type="entry name" value="ANAPC3"/>
    <property type="match status" value="1"/>
</dbReference>
<feature type="signal peptide" evidence="4">
    <location>
        <begin position="1"/>
        <end position="41"/>
    </location>
</feature>
<gene>
    <name evidence="5" type="ORF">FHP25_30395</name>
</gene>
<keyword evidence="4" id="KW-0732">Signal</keyword>
<dbReference type="InterPro" id="IPR051685">
    <property type="entry name" value="Ycf3/AcsC/BcsC/TPR_MFPF"/>
</dbReference>
<dbReference type="Proteomes" id="UP000321638">
    <property type="component" value="Unassembled WGS sequence"/>
</dbReference>
<accession>A0A5C8PDK3</accession>
<dbReference type="PANTHER" id="PTHR44943:SF8">
    <property type="entry name" value="TPR REPEAT-CONTAINING PROTEIN MJ0263"/>
    <property type="match status" value="1"/>
</dbReference>
<dbReference type="SMART" id="SM00028">
    <property type="entry name" value="TPR"/>
    <property type="match status" value="2"/>
</dbReference>
<dbReference type="SUPFAM" id="SSF48452">
    <property type="entry name" value="TPR-like"/>
    <property type="match status" value="1"/>
</dbReference>
<sequence>MQAIGLLTSMVVMEASMHHKLQSIRRVAAVAAFAAALSAVAALPAAANMGGGSSDRSTPAKPANPDFENAKAAIAAKQYPNAIGWLQRVIANEPNNPEAYNLMGFATRKSGNPAASLQYYQKALSLDPKHLGAHEYIGEAYLMLDQPQRADEHLARLDQLCTFGCKEYRDLKAAIANYKKGIRPQANR</sequence>
<dbReference type="PROSITE" id="PS50005">
    <property type="entry name" value="TPR"/>
    <property type="match status" value="1"/>
</dbReference>
<dbReference type="EMBL" id="VDUZ01000044">
    <property type="protein sequence ID" value="TXL71399.1"/>
    <property type="molecule type" value="Genomic_DNA"/>
</dbReference>
<evidence type="ECO:0000256" key="3">
    <source>
        <dbReference type="PROSITE-ProRule" id="PRU00339"/>
    </source>
</evidence>
<keyword evidence="1" id="KW-0677">Repeat</keyword>
<keyword evidence="2 3" id="KW-0802">TPR repeat</keyword>
<reference evidence="5 6" key="1">
    <citation type="submission" date="2019-06" db="EMBL/GenBank/DDBJ databases">
        <title>New taxonomy in bacterial strain CC-CFT640, isolated from vineyard.</title>
        <authorList>
            <person name="Lin S.-Y."/>
            <person name="Tsai C.-F."/>
            <person name="Young C.-C."/>
        </authorList>
    </citation>
    <scope>NUCLEOTIDE SEQUENCE [LARGE SCALE GENOMIC DNA]</scope>
    <source>
        <strain evidence="5 6">CC-CFT640</strain>
    </source>
</reference>
<evidence type="ECO:0000313" key="5">
    <source>
        <dbReference type="EMBL" id="TXL71399.1"/>
    </source>
</evidence>
<feature type="chain" id="PRO_5022741374" evidence="4">
    <location>
        <begin position="42"/>
        <end position="188"/>
    </location>
</feature>
<feature type="repeat" description="TPR" evidence="3">
    <location>
        <begin position="97"/>
        <end position="130"/>
    </location>
</feature>
<dbReference type="Gene3D" id="1.25.40.10">
    <property type="entry name" value="Tetratricopeptide repeat domain"/>
    <property type="match status" value="1"/>
</dbReference>
<evidence type="ECO:0000313" key="6">
    <source>
        <dbReference type="Proteomes" id="UP000321638"/>
    </source>
</evidence>